<accession>A0A1X6XAJ8</accession>
<keyword evidence="5" id="KW-1185">Reference proteome</keyword>
<dbReference type="Pfam" id="PF00857">
    <property type="entry name" value="Isochorismatase"/>
    <property type="match status" value="1"/>
</dbReference>
<feature type="region of interest" description="Disordered" evidence="2">
    <location>
        <begin position="1"/>
        <end position="20"/>
    </location>
</feature>
<reference evidence="5" key="1">
    <citation type="submission" date="2017-02" db="EMBL/GenBank/DDBJ databases">
        <authorList>
            <person name="Dridi B."/>
        </authorList>
    </citation>
    <scope>NUCLEOTIDE SEQUENCE [LARGE SCALE GENOMIC DNA]</scope>
    <source>
        <strain evidence="5">B Co 03.10</strain>
    </source>
</reference>
<dbReference type="Gene3D" id="3.40.50.850">
    <property type="entry name" value="Isochorismatase-like"/>
    <property type="match status" value="1"/>
</dbReference>
<keyword evidence="1 4" id="KW-0378">Hydrolase</keyword>
<feature type="compositionally biased region" description="Polar residues" evidence="2">
    <location>
        <begin position="1"/>
        <end position="11"/>
    </location>
</feature>
<dbReference type="EMBL" id="FWFF01000008">
    <property type="protein sequence ID" value="SLM96271.1"/>
    <property type="molecule type" value="Genomic_DNA"/>
</dbReference>
<dbReference type="SUPFAM" id="SSF52499">
    <property type="entry name" value="Isochorismatase-like hydrolases"/>
    <property type="match status" value="1"/>
</dbReference>
<proteinExistence type="predicted"/>
<dbReference type="PANTHER" id="PTHR43540">
    <property type="entry name" value="PEROXYUREIDOACRYLATE/UREIDOACRYLATE AMIDOHYDROLASE-RELATED"/>
    <property type="match status" value="1"/>
</dbReference>
<feature type="domain" description="Isochorismatase-like" evidence="3">
    <location>
        <begin position="40"/>
        <end position="205"/>
    </location>
</feature>
<dbReference type="InterPro" id="IPR036380">
    <property type="entry name" value="Isochorismatase-like_sf"/>
</dbReference>
<name>A0A1X6XAJ8_9MICO</name>
<evidence type="ECO:0000313" key="4">
    <source>
        <dbReference type="EMBL" id="SLM96271.1"/>
    </source>
</evidence>
<evidence type="ECO:0000259" key="3">
    <source>
        <dbReference type="Pfam" id="PF00857"/>
    </source>
</evidence>
<gene>
    <name evidence="4" type="ORF">FM105_05610</name>
</gene>
<evidence type="ECO:0000256" key="2">
    <source>
        <dbReference type="SAM" id="MobiDB-lite"/>
    </source>
</evidence>
<dbReference type="InterPro" id="IPR000868">
    <property type="entry name" value="Isochorismatase-like_dom"/>
</dbReference>
<dbReference type="GO" id="GO:0016787">
    <property type="term" value="F:hydrolase activity"/>
    <property type="evidence" value="ECO:0007669"/>
    <property type="project" value="UniProtKB-KW"/>
</dbReference>
<sequence>MTDPHSSTENPDPTAEAPVPLVPTTASASAHGTTAPEAPWLVVIDPQVIFADPSSDWASAEFESAWSVIERIAPQFGDRVIVTRWLPTAPRSTAAGRATSWGPYFAAWPFADRPADDRIFDLVQSAAGLSGRPTVDEPTFGKWGAQLRALTGDAPHLVLAGVSTDCCVIATALAAADAGAHVTVFSDACAGSTRADGAAALRVMDLFDPQIRVTASPAIT</sequence>
<protein>
    <submittedName>
        <fullName evidence="4">Hydrolase, putative isochorismatase</fullName>
    </submittedName>
</protein>
<dbReference type="Proteomes" id="UP000196581">
    <property type="component" value="Unassembled WGS sequence"/>
</dbReference>
<dbReference type="InterPro" id="IPR050272">
    <property type="entry name" value="Isochorismatase-like_hydrls"/>
</dbReference>
<dbReference type="AlphaFoldDB" id="A0A1X6XAJ8"/>
<evidence type="ECO:0000256" key="1">
    <source>
        <dbReference type="ARBA" id="ARBA00022801"/>
    </source>
</evidence>
<evidence type="ECO:0000313" key="5">
    <source>
        <dbReference type="Proteomes" id="UP000196581"/>
    </source>
</evidence>
<organism evidence="4 5">
    <name type="scientific">Brevibacterium yomogidense</name>
    <dbReference type="NCBI Taxonomy" id="946573"/>
    <lineage>
        <taxon>Bacteria</taxon>
        <taxon>Bacillati</taxon>
        <taxon>Actinomycetota</taxon>
        <taxon>Actinomycetes</taxon>
        <taxon>Micrococcales</taxon>
        <taxon>Brevibacteriaceae</taxon>
        <taxon>Brevibacterium</taxon>
    </lineage>
</organism>